<comment type="caution">
    <text evidence="1">The sequence shown here is derived from an EMBL/GenBank/DDBJ whole genome shotgun (WGS) entry which is preliminary data.</text>
</comment>
<accession>A0ABW0XCT3</accession>
<evidence type="ECO:0000313" key="1">
    <source>
        <dbReference type="EMBL" id="MFC5667640.1"/>
    </source>
</evidence>
<name>A0ABW0XCT3_9ACTN</name>
<protein>
    <recommendedName>
        <fullName evidence="3">Integrase</fullName>
    </recommendedName>
</protein>
<dbReference type="Proteomes" id="UP001595975">
    <property type="component" value="Unassembled WGS sequence"/>
</dbReference>
<dbReference type="SUPFAM" id="SSF56349">
    <property type="entry name" value="DNA breaking-rejoining enzymes"/>
    <property type="match status" value="1"/>
</dbReference>
<organism evidence="1 2">
    <name type="scientific">Kitasatospora misakiensis</name>
    <dbReference type="NCBI Taxonomy" id="67330"/>
    <lineage>
        <taxon>Bacteria</taxon>
        <taxon>Bacillati</taxon>
        <taxon>Actinomycetota</taxon>
        <taxon>Actinomycetes</taxon>
        <taxon>Kitasatosporales</taxon>
        <taxon>Streptomycetaceae</taxon>
        <taxon>Kitasatospora</taxon>
    </lineage>
</organism>
<gene>
    <name evidence="1" type="ORF">ACFP3U_32315</name>
</gene>
<evidence type="ECO:0008006" key="3">
    <source>
        <dbReference type="Google" id="ProtNLM"/>
    </source>
</evidence>
<dbReference type="InterPro" id="IPR011010">
    <property type="entry name" value="DNA_brk_join_enz"/>
</dbReference>
<proteinExistence type="predicted"/>
<dbReference type="RefSeq" id="WP_380229310.1">
    <property type="nucleotide sequence ID" value="NZ_JBHSOF010000062.1"/>
</dbReference>
<evidence type="ECO:0000313" key="2">
    <source>
        <dbReference type="Proteomes" id="UP001595975"/>
    </source>
</evidence>
<sequence length="699" mass="78278">MTTPALSTATASRFAPDALVLGDRPLRPGVLPEDTSRFGDDVWRLKPAIVQDHHRELILNFPMIPACFRQVAKELMACELANDLPPGERPARIFTLRGHFADLRLFLGWAAERVTRLSELTPADLADYLTHLGALRIALDTYRTKTFVARKLWLFRAKLSDALSFDPATVAGWLRPKRRKDGENTTERIPEQVIGPLLTWALRWIEDFSDDVLRAHEEYAELRDNSTPNRIRRGAPRIKGAPAHLSVVLDRYRAQDQPLPGARGCPSQKTDTLVVNTSHLARQVGCNRGAFNTDTCRAMIADAQRDLGLDDGTYLLARIAGRLDGEPWRGRIAYEDVPRLDRLLAAACYIVVAYLSGMRDSEVKHLAGGCLSKAATEDGHTYRRRVTSLAFKGEQDVRGAEAHWIVGEPVERAIRIMERLVPDGNQRLFSVLASSPHYRRTDPNRSKTSTQTVTDLRSFIDWINDYCMAHGRTDSIPQVNGRPWPITTRQFRRTLAWFIARRPGGSIAGAIQYRHLSVQMFEGYAGTSESGFRPEVEAEQALARGEQLLDLAAVGEHHRLTGPAGAEAELRLAEFARHADFLGKVVTDPVRLKRLMARHDPHIYPGSFVTCVHVPDRALCRRAEDGADGPSLPDCQPLRCRNVALNTDNRDALADHLRHLAAALAEGEALAPFPRQRLQQQHDEIADFLTRHTPDQEHP</sequence>
<reference evidence="2" key="1">
    <citation type="journal article" date="2019" name="Int. J. Syst. Evol. Microbiol.">
        <title>The Global Catalogue of Microorganisms (GCM) 10K type strain sequencing project: providing services to taxonomists for standard genome sequencing and annotation.</title>
        <authorList>
            <consortium name="The Broad Institute Genomics Platform"/>
            <consortium name="The Broad Institute Genome Sequencing Center for Infectious Disease"/>
            <person name="Wu L."/>
            <person name="Ma J."/>
        </authorList>
    </citation>
    <scope>NUCLEOTIDE SEQUENCE [LARGE SCALE GENOMIC DNA]</scope>
    <source>
        <strain evidence="2">CGMCC 4.1437</strain>
    </source>
</reference>
<dbReference type="EMBL" id="JBHSOF010000062">
    <property type="protein sequence ID" value="MFC5667640.1"/>
    <property type="molecule type" value="Genomic_DNA"/>
</dbReference>
<keyword evidence="2" id="KW-1185">Reference proteome</keyword>